<evidence type="ECO:0000313" key="4">
    <source>
        <dbReference type="EMBL" id="KUG22123.1"/>
    </source>
</evidence>
<dbReference type="EC" id="1.1.1.157" evidence="4"/>
<dbReference type="InterPro" id="IPR006176">
    <property type="entry name" value="3-OHacyl-CoA_DH_NAD-bd"/>
</dbReference>
<dbReference type="GO" id="GO:0008691">
    <property type="term" value="F:3-hydroxybutyryl-CoA dehydrogenase activity"/>
    <property type="evidence" value="ECO:0007669"/>
    <property type="project" value="UniProtKB-EC"/>
</dbReference>
<accession>A0A0W8FMN7</accession>
<dbReference type="PROSITE" id="PS51257">
    <property type="entry name" value="PROKAR_LIPOPROTEIN"/>
    <property type="match status" value="1"/>
</dbReference>
<organism evidence="4">
    <name type="scientific">hydrocarbon metagenome</name>
    <dbReference type="NCBI Taxonomy" id="938273"/>
    <lineage>
        <taxon>unclassified sequences</taxon>
        <taxon>metagenomes</taxon>
        <taxon>ecological metagenomes</taxon>
    </lineage>
</organism>
<dbReference type="EMBL" id="LNQE01000985">
    <property type="protein sequence ID" value="KUG22123.1"/>
    <property type="molecule type" value="Genomic_DNA"/>
</dbReference>
<dbReference type="Pfam" id="PF02737">
    <property type="entry name" value="3HCDH_N"/>
    <property type="match status" value="1"/>
</dbReference>
<dbReference type="SUPFAM" id="SSF48179">
    <property type="entry name" value="6-phosphogluconate dehydrogenase C-terminal domain-like"/>
    <property type="match status" value="1"/>
</dbReference>
<dbReference type="InterPro" id="IPR022694">
    <property type="entry name" value="3-OHacyl-CoA_DH"/>
</dbReference>
<evidence type="ECO:0000259" key="2">
    <source>
        <dbReference type="Pfam" id="PF00725"/>
    </source>
</evidence>
<reference evidence="4" key="1">
    <citation type="journal article" date="2015" name="Proc. Natl. Acad. Sci. U.S.A.">
        <title>Networks of energetic and metabolic interactions define dynamics in microbial communities.</title>
        <authorList>
            <person name="Embree M."/>
            <person name="Liu J.K."/>
            <person name="Al-Bassam M.M."/>
            <person name="Zengler K."/>
        </authorList>
    </citation>
    <scope>NUCLEOTIDE SEQUENCE</scope>
</reference>
<dbReference type="GO" id="GO:0006631">
    <property type="term" value="P:fatty acid metabolic process"/>
    <property type="evidence" value="ECO:0007669"/>
    <property type="project" value="InterPro"/>
</dbReference>
<dbReference type="InterPro" id="IPR013328">
    <property type="entry name" value="6PGD_dom2"/>
</dbReference>
<dbReference type="PANTHER" id="PTHR48075:SF5">
    <property type="entry name" value="3-HYDROXYBUTYRYL-COA DEHYDROGENASE"/>
    <property type="match status" value="1"/>
</dbReference>
<name>A0A0W8FMN7_9ZZZZ</name>
<dbReference type="SUPFAM" id="SSF51735">
    <property type="entry name" value="NAD(P)-binding Rossmann-fold domains"/>
    <property type="match status" value="1"/>
</dbReference>
<proteinExistence type="predicted"/>
<protein>
    <submittedName>
        <fullName evidence="4">3-hydroxybutyryl-coa dehydrogenase</fullName>
        <ecNumber evidence="4">1.1.1.157</ecNumber>
        <ecNumber evidence="4">1.1.1.35</ecNumber>
    </submittedName>
</protein>
<gene>
    <name evidence="4" type="ORF">ASZ90_008093</name>
</gene>
<dbReference type="GO" id="GO:0003857">
    <property type="term" value="F:(3S)-3-hydroxyacyl-CoA dehydrogenase (NAD+) activity"/>
    <property type="evidence" value="ECO:0007669"/>
    <property type="project" value="UniProtKB-EC"/>
</dbReference>
<dbReference type="Gene3D" id="3.40.50.720">
    <property type="entry name" value="NAD(P)-binding Rossmann-like Domain"/>
    <property type="match status" value="1"/>
</dbReference>
<dbReference type="Pfam" id="PF00725">
    <property type="entry name" value="3HCDH"/>
    <property type="match status" value="1"/>
</dbReference>
<evidence type="ECO:0000256" key="1">
    <source>
        <dbReference type="ARBA" id="ARBA00023002"/>
    </source>
</evidence>
<dbReference type="InterPro" id="IPR036291">
    <property type="entry name" value="NAD(P)-bd_dom_sf"/>
</dbReference>
<keyword evidence="1 4" id="KW-0560">Oxidoreductase</keyword>
<dbReference type="GO" id="GO:0070403">
    <property type="term" value="F:NAD+ binding"/>
    <property type="evidence" value="ECO:0007669"/>
    <property type="project" value="InterPro"/>
</dbReference>
<dbReference type="PANTHER" id="PTHR48075">
    <property type="entry name" value="3-HYDROXYACYL-COA DEHYDROGENASE FAMILY PROTEIN"/>
    <property type="match status" value="1"/>
</dbReference>
<dbReference type="NCBIfam" id="NF006143">
    <property type="entry name" value="PRK08293.1"/>
    <property type="match status" value="1"/>
</dbReference>
<feature type="domain" description="3-hydroxyacyl-CoA dehydrogenase C-terminal" evidence="2">
    <location>
        <begin position="188"/>
        <end position="285"/>
    </location>
</feature>
<comment type="caution">
    <text evidence="4">The sequence shown here is derived from an EMBL/GenBank/DDBJ whole genome shotgun (WGS) entry which is preliminary data.</text>
</comment>
<evidence type="ECO:0000259" key="3">
    <source>
        <dbReference type="Pfam" id="PF02737"/>
    </source>
</evidence>
<dbReference type="EC" id="1.1.1.35" evidence="4"/>
<sequence length="289" mass="32136">MKAEDIKKVLIAGAGTMGQSIGLSCVTSGFAVVLYDVKDEFLAKAKESLNKKIDRMVANGFITKEKAESFKNNITTTTDLAVAGADIDLVSESIPEDPDIKGEFFRKLNKVCPERTIFTTNTSSLVPSMYAGKTDRPDRFLAFHFHPGFKLVDVMGHAGTSAEAVETVRRFSELIGHIPIVLKQEKAGYLFNSLLNPWLLAALNLVSRDIASPEDVDRSWKEITAMPLGPFELMDYIGLETVWRVTDFWARKRNDQNAQSSADLLKKYVDRGEMGMKSGKGFYDYTGKK</sequence>
<dbReference type="InterPro" id="IPR006108">
    <property type="entry name" value="3HC_DH_C"/>
</dbReference>
<dbReference type="AlphaFoldDB" id="A0A0W8FMN7"/>
<dbReference type="InterPro" id="IPR008927">
    <property type="entry name" value="6-PGluconate_DH-like_C_sf"/>
</dbReference>
<feature type="domain" description="3-hydroxyacyl-CoA dehydrogenase NAD binding" evidence="3">
    <location>
        <begin position="8"/>
        <end position="183"/>
    </location>
</feature>
<dbReference type="Gene3D" id="1.10.1040.10">
    <property type="entry name" value="N-(1-d-carboxylethyl)-l-norvaline Dehydrogenase, domain 2"/>
    <property type="match status" value="1"/>
</dbReference>
<dbReference type="PIRSF" id="PIRSF000105">
    <property type="entry name" value="HCDH"/>
    <property type="match status" value="1"/>
</dbReference>